<dbReference type="PANTHER" id="PTHR35369">
    <property type="entry name" value="BLR3025 PROTEIN-RELATED"/>
    <property type="match status" value="1"/>
</dbReference>
<evidence type="ECO:0000256" key="1">
    <source>
        <dbReference type="ARBA" id="ARBA00022763"/>
    </source>
</evidence>
<keyword evidence="1" id="KW-0227">DNA damage</keyword>
<dbReference type="Proteomes" id="UP001501337">
    <property type="component" value="Unassembled WGS sequence"/>
</dbReference>
<evidence type="ECO:0000259" key="2">
    <source>
        <dbReference type="Pfam" id="PF00817"/>
    </source>
</evidence>
<dbReference type="InterPro" id="IPR050356">
    <property type="entry name" value="SulA_CellDiv_inhibitor"/>
</dbReference>
<comment type="caution">
    <text evidence="3">The sequence shown here is derived from an EMBL/GenBank/DDBJ whole genome shotgun (WGS) entry which is preliminary data.</text>
</comment>
<protein>
    <submittedName>
        <fullName evidence="3">DNA polymerase Y family protein</fullName>
    </submittedName>
</protein>
<accession>A0ABP7NNT9</accession>
<dbReference type="EMBL" id="BAABBO010000001">
    <property type="protein sequence ID" value="GAA3951092.1"/>
    <property type="molecule type" value="Genomic_DNA"/>
</dbReference>
<dbReference type="Pfam" id="PF00817">
    <property type="entry name" value="IMS"/>
    <property type="match status" value="1"/>
</dbReference>
<dbReference type="InterPro" id="IPR043502">
    <property type="entry name" value="DNA/RNA_pol_sf"/>
</dbReference>
<feature type="domain" description="UmuC" evidence="2">
    <location>
        <begin position="18"/>
        <end position="145"/>
    </location>
</feature>
<reference evidence="4" key="1">
    <citation type="journal article" date="2019" name="Int. J. Syst. Evol. Microbiol.">
        <title>The Global Catalogue of Microorganisms (GCM) 10K type strain sequencing project: providing services to taxonomists for standard genome sequencing and annotation.</title>
        <authorList>
            <consortium name="The Broad Institute Genomics Platform"/>
            <consortium name="The Broad Institute Genome Sequencing Center for Infectious Disease"/>
            <person name="Wu L."/>
            <person name="Ma J."/>
        </authorList>
    </citation>
    <scope>NUCLEOTIDE SEQUENCE [LARGE SCALE GENOMIC DNA]</scope>
    <source>
        <strain evidence="4">JCM 17555</strain>
    </source>
</reference>
<sequence>MHWLYLHLPHLFAEHSLPEFRSEQPVIVVTQDGRQVIDINLAAQQAGLEVAMTSETACCLCPAVRVVKYSAATAFQALRHVAVAALAESAWVSPDAPDGLYMEVGSMRRLKGDYAAQIAFLHEFYAQLGYTVHIAQHSRARAARILARQIGPAAADQPDAIIELRNLPVTVLSLSAPMVKRLHKLGLRTLGDLKALDTGELNYRLGTSLDEVDFIFGRRQWLPEPYYAPESFDWSQSFEHDIEQQQALFFPISQGIRTFCQFLRLRCLSAQRLILVLRFRESERHPARNLQINLAEAENSTESWLYMLKMTLERCELPAPVIAASLHAGGSHEAELIPVEQKAAALWEAPADQIRARQTRLLNRLAARLGEHRLLFPRCVHDPRPERQSIYAGSIIQATEAAAITQLSGRTRPLWLTPVTPLAFSSKAMVSEFQIIHGPVQIHTGWWDDEACYRNYYISRLPGGSLCWIFFDKHQQCFSQGLFA</sequence>
<keyword evidence="4" id="KW-1185">Reference proteome</keyword>
<evidence type="ECO:0000313" key="3">
    <source>
        <dbReference type="EMBL" id="GAA3951092.1"/>
    </source>
</evidence>
<dbReference type="CDD" id="cd03468">
    <property type="entry name" value="PolY_like"/>
    <property type="match status" value="1"/>
</dbReference>
<evidence type="ECO:0000313" key="4">
    <source>
        <dbReference type="Proteomes" id="UP001501337"/>
    </source>
</evidence>
<gene>
    <name evidence="3" type="ORF">GCM10022278_07850</name>
</gene>
<dbReference type="SUPFAM" id="SSF56672">
    <property type="entry name" value="DNA/RNA polymerases"/>
    <property type="match status" value="1"/>
</dbReference>
<dbReference type="PANTHER" id="PTHR35369:SF2">
    <property type="entry name" value="BLR3025 PROTEIN"/>
    <property type="match status" value="1"/>
</dbReference>
<proteinExistence type="predicted"/>
<dbReference type="RefSeq" id="WP_344803471.1">
    <property type="nucleotide sequence ID" value="NZ_BAABBO010000001.1"/>
</dbReference>
<organism evidence="3 4">
    <name type="scientific">Allohahella marinimesophila</name>
    <dbReference type="NCBI Taxonomy" id="1054972"/>
    <lineage>
        <taxon>Bacteria</taxon>
        <taxon>Pseudomonadati</taxon>
        <taxon>Pseudomonadota</taxon>
        <taxon>Gammaproteobacteria</taxon>
        <taxon>Oceanospirillales</taxon>
        <taxon>Hahellaceae</taxon>
        <taxon>Allohahella</taxon>
    </lineage>
</organism>
<dbReference type="InterPro" id="IPR001126">
    <property type="entry name" value="UmuC"/>
</dbReference>
<name>A0ABP7NNT9_9GAMM</name>